<feature type="transmembrane region" description="Helical" evidence="1">
    <location>
        <begin position="294"/>
        <end position="316"/>
    </location>
</feature>
<dbReference type="EMBL" id="VCQU01000003">
    <property type="protein sequence ID" value="NMN95686.1"/>
    <property type="molecule type" value="Genomic_DNA"/>
</dbReference>
<feature type="transmembrane region" description="Helical" evidence="1">
    <location>
        <begin position="457"/>
        <end position="476"/>
    </location>
</feature>
<keyword evidence="1" id="KW-0812">Transmembrane</keyword>
<feature type="transmembrane region" description="Helical" evidence="1">
    <location>
        <begin position="349"/>
        <end position="367"/>
    </location>
</feature>
<dbReference type="Pfam" id="PF10101">
    <property type="entry name" value="DUF2339"/>
    <property type="match status" value="2"/>
</dbReference>
<proteinExistence type="predicted"/>
<feature type="transmembrane region" description="Helical" evidence="1">
    <location>
        <begin position="135"/>
        <end position="156"/>
    </location>
</feature>
<evidence type="ECO:0000313" key="2">
    <source>
        <dbReference type="EMBL" id="NMN95686.1"/>
    </source>
</evidence>
<feature type="transmembrane region" description="Helical" evidence="1">
    <location>
        <begin position="549"/>
        <end position="567"/>
    </location>
</feature>
<protein>
    <submittedName>
        <fullName evidence="2">DUF2339 domain-containing protein</fullName>
    </submittedName>
</protein>
<name>A0A848KD75_9NOCA</name>
<feature type="transmembrane region" description="Helical" evidence="1">
    <location>
        <begin position="373"/>
        <end position="406"/>
    </location>
</feature>
<reference evidence="2 3" key="2">
    <citation type="submission" date="2020-06" db="EMBL/GenBank/DDBJ databases">
        <title>Antribacter stalactiti gen. nov., sp. nov., a new member of the family Nacardiaceae isolated from a cave.</title>
        <authorList>
            <person name="Kim I.S."/>
        </authorList>
    </citation>
    <scope>NUCLEOTIDE SEQUENCE [LARGE SCALE GENOMIC DNA]</scope>
    <source>
        <strain evidence="2 3">YC2-7</strain>
    </source>
</reference>
<dbReference type="RefSeq" id="WP_169586777.1">
    <property type="nucleotide sequence ID" value="NZ_VCQU01000003.1"/>
</dbReference>
<feature type="transmembrane region" description="Helical" evidence="1">
    <location>
        <begin position="579"/>
        <end position="597"/>
    </location>
</feature>
<feature type="transmembrane region" description="Helical" evidence="1">
    <location>
        <begin position="263"/>
        <end position="282"/>
    </location>
</feature>
<feature type="transmembrane region" description="Helical" evidence="1">
    <location>
        <begin position="218"/>
        <end position="251"/>
    </location>
</feature>
<feature type="transmembrane region" description="Helical" evidence="1">
    <location>
        <begin position="418"/>
        <end position="437"/>
    </location>
</feature>
<dbReference type="InterPro" id="IPR019286">
    <property type="entry name" value="DUF2339_TM"/>
</dbReference>
<keyword evidence="1" id="KW-0472">Membrane</keyword>
<feature type="transmembrane region" description="Helical" evidence="1">
    <location>
        <begin position="106"/>
        <end position="129"/>
    </location>
</feature>
<keyword evidence="3" id="KW-1185">Reference proteome</keyword>
<comment type="caution">
    <text evidence="2">The sequence shown here is derived from an EMBL/GenBank/DDBJ whole genome shotgun (WGS) entry which is preliminary data.</text>
</comment>
<gene>
    <name evidence="2" type="ORF">FGL95_11640</name>
</gene>
<evidence type="ECO:0000256" key="1">
    <source>
        <dbReference type="SAM" id="Phobius"/>
    </source>
</evidence>
<keyword evidence="1" id="KW-1133">Transmembrane helix</keyword>
<evidence type="ECO:0000313" key="3">
    <source>
        <dbReference type="Proteomes" id="UP000535543"/>
    </source>
</evidence>
<sequence>MTSPRPHIVDPQLVARLSDEFTALGRQLGSVGQDLAALRTQLDAAARPQYAPPQYVPPRPQQMPRYTPPQYIPPQRPPAPQQTWTPQPRVAPRTPWWQRDGVISRLLAVAGAGVTLIGVVLLLVLAAQAGFFGPVARVAAGGALSAGLVVVGVYVFGRAGGRVGGIALVATGIAGAYLDVVAMTTVYEWVAAPLGLLIALVVCGGGIAIAAKWQAQTLALLTVSGVALLAPFVTGGITLTLIGFLIVMQISCYPVQLLRPWPFLHIARTVPVVFALLVAIAAQVVGDSDRNYSYWLLASSVVVAAFGLSTAISAVWRTATDYTASAMFGAAAVPLLLITALFERAPGAIIEGSFAAVLLVVAVLRMLPAHTRIAAVGVSVLALLQACVLATEVQTLPIALLVVAIGFVAVSGQVRSKFAYFLGLGFAVVGGLAYLGVASPEALSSPARAVDDLGSAVVIAGLLGIATVVLLGWQANRLALVARGSVETFVVLGGLCGLYAMTAATVAAGVAIGGTDGFTAGHCVSTIAWMVAATVLLLRGLKARTNVQVILVAGLSLTGAALAKLFLFDLATLDGLLRVAAFIAVGLLLLVAGTMYAKAFAEREQQASAGSLASAGR</sequence>
<dbReference type="PANTHER" id="PTHR38434">
    <property type="entry name" value="BLL2549 PROTEIN"/>
    <property type="match status" value="1"/>
</dbReference>
<reference evidence="2 3" key="1">
    <citation type="submission" date="2019-05" db="EMBL/GenBank/DDBJ databases">
        <authorList>
            <person name="Lee S.D."/>
        </authorList>
    </citation>
    <scope>NUCLEOTIDE SEQUENCE [LARGE SCALE GENOMIC DNA]</scope>
    <source>
        <strain evidence="2 3">YC2-7</strain>
    </source>
</reference>
<feature type="transmembrane region" description="Helical" evidence="1">
    <location>
        <begin position="488"/>
        <end position="512"/>
    </location>
</feature>
<feature type="transmembrane region" description="Helical" evidence="1">
    <location>
        <begin position="163"/>
        <end position="183"/>
    </location>
</feature>
<dbReference type="PANTHER" id="PTHR38434:SF1">
    <property type="entry name" value="BLL2549 PROTEIN"/>
    <property type="match status" value="1"/>
</dbReference>
<feature type="transmembrane region" description="Helical" evidence="1">
    <location>
        <begin position="189"/>
        <end position="211"/>
    </location>
</feature>
<accession>A0A848KD75</accession>
<dbReference type="Proteomes" id="UP000535543">
    <property type="component" value="Unassembled WGS sequence"/>
</dbReference>
<dbReference type="AlphaFoldDB" id="A0A848KD75"/>
<feature type="transmembrane region" description="Helical" evidence="1">
    <location>
        <begin position="518"/>
        <end position="537"/>
    </location>
</feature>
<feature type="transmembrane region" description="Helical" evidence="1">
    <location>
        <begin position="322"/>
        <end position="342"/>
    </location>
</feature>
<organism evidence="2 3">
    <name type="scientific">Antrihabitans stalactiti</name>
    <dbReference type="NCBI Taxonomy" id="2584121"/>
    <lineage>
        <taxon>Bacteria</taxon>
        <taxon>Bacillati</taxon>
        <taxon>Actinomycetota</taxon>
        <taxon>Actinomycetes</taxon>
        <taxon>Mycobacteriales</taxon>
        <taxon>Nocardiaceae</taxon>
        <taxon>Antrihabitans</taxon>
    </lineage>
</organism>